<dbReference type="Gene3D" id="1.10.20.60">
    <property type="entry name" value="Glu-tRNAGln amidotransferase C subunit, N-terminal domain"/>
    <property type="match status" value="1"/>
</dbReference>
<dbReference type="PANTHER" id="PTHR11895">
    <property type="entry name" value="TRANSAMIDASE"/>
    <property type="match status" value="1"/>
</dbReference>
<organism evidence="2 3">
    <name type="scientific">Pseudodonghicola flavimaris</name>
    <dbReference type="NCBI Taxonomy" id="3050036"/>
    <lineage>
        <taxon>Bacteria</taxon>
        <taxon>Pseudomonadati</taxon>
        <taxon>Pseudomonadota</taxon>
        <taxon>Alphaproteobacteria</taxon>
        <taxon>Rhodobacterales</taxon>
        <taxon>Paracoccaceae</taxon>
        <taxon>Pseudodonghicola</taxon>
    </lineage>
</organism>
<dbReference type="Proteomes" id="UP001243757">
    <property type="component" value="Unassembled WGS sequence"/>
</dbReference>
<dbReference type="Gene3D" id="3.90.1300.10">
    <property type="entry name" value="Amidase signature (AS) domain"/>
    <property type="match status" value="1"/>
</dbReference>
<dbReference type="SUPFAM" id="SSF75304">
    <property type="entry name" value="Amidase signature (AS) enzymes"/>
    <property type="match status" value="1"/>
</dbReference>
<keyword evidence="3" id="KW-1185">Reference proteome</keyword>
<gene>
    <name evidence="2" type="ORF">QO033_12750</name>
</gene>
<dbReference type="InterPro" id="IPR023631">
    <property type="entry name" value="Amidase_dom"/>
</dbReference>
<evidence type="ECO:0000313" key="2">
    <source>
        <dbReference type="EMBL" id="MDK3018546.1"/>
    </source>
</evidence>
<feature type="domain" description="Amidase" evidence="1">
    <location>
        <begin position="76"/>
        <end position="488"/>
    </location>
</feature>
<evidence type="ECO:0000313" key="3">
    <source>
        <dbReference type="Proteomes" id="UP001243757"/>
    </source>
</evidence>
<dbReference type="Pfam" id="PF01425">
    <property type="entry name" value="Amidase"/>
    <property type="match status" value="1"/>
</dbReference>
<name>A0ABT7F1R5_9RHOB</name>
<dbReference type="NCBIfam" id="NF005565">
    <property type="entry name" value="PRK07235.1"/>
    <property type="match status" value="1"/>
</dbReference>
<dbReference type="InterPro" id="IPR036928">
    <property type="entry name" value="AS_sf"/>
</dbReference>
<reference evidence="2 3" key="1">
    <citation type="submission" date="2023-05" db="EMBL/GenBank/DDBJ databases">
        <title>Pseudodonghicola sp. nov.</title>
        <authorList>
            <person name="Huang J."/>
        </authorList>
    </citation>
    <scope>NUCLEOTIDE SEQUENCE [LARGE SCALE GENOMIC DNA]</scope>
    <source>
        <strain evidence="2 3">IC7</strain>
    </source>
</reference>
<sequence length="504" mass="53487">MPVSTPTTAQLAEIAEELGMNLTEADLTSFQGLMGDYVDAYNMVEKAPDVVPEVKYPRTVGTRPAEADNPLNAWYYKSTVAGAESGKLKGKSIALKDNVMLAGVPMMNGSSTLDGYIPDVDATIVTRMLDAGATIMGKAHCECFCLSGGSHTNATGPVHNPHKMGYSAGGSSSGSAALVAAGEVDMAIGGDQGGSIRIPSAFCGTVGMKGTHGLVPYTGVMPIEVYVDHAGPITATVADNALLMEVLAGPDGYDSRQIGCKTAAYTEALGKGVKGMKIGMVKEGFGHANSMPEVDDKVRAAAKKFEELGATVEEISIPMHLLGGALWAPIGLEGLTQTMMMGDGYGVSRNDLYVTSLMDFHANWRQRADELSETLKLCMLFGVYADKYHGKRFYGKAVNMTAKLREAYDTALADYDILLMPTLPMTATPLPGPDASREEIVQRGFEMLANTSPFDISHHPAISVPCGMVDGLPVGLQLVGKFWDEATLYQAADAFETSGDWKTF</sequence>
<dbReference type="InterPro" id="IPR000120">
    <property type="entry name" value="Amidase"/>
</dbReference>
<comment type="caution">
    <text evidence="2">The sequence shown here is derived from an EMBL/GenBank/DDBJ whole genome shotgun (WGS) entry which is preliminary data.</text>
</comment>
<dbReference type="PROSITE" id="PS00571">
    <property type="entry name" value="AMIDASES"/>
    <property type="match status" value="1"/>
</dbReference>
<dbReference type="RefSeq" id="WP_284481362.1">
    <property type="nucleotide sequence ID" value="NZ_JASNJD010000008.1"/>
</dbReference>
<dbReference type="EMBL" id="JASNJD010000008">
    <property type="protein sequence ID" value="MDK3018546.1"/>
    <property type="molecule type" value="Genomic_DNA"/>
</dbReference>
<protein>
    <submittedName>
        <fullName evidence="2">Amidase</fullName>
    </submittedName>
</protein>
<proteinExistence type="predicted"/>
<dbReference type="InterPro" id="IPR020556">
    <property type="entry name" value="Amidase_CS"/>
</dbReference>
<evidence type="ECO:0000259" key="1">
    <source>
        <dbReference type="Pfam" id="PF01425"/>
    </source>
</evidence>
<accession>A0ABT7F1R5</accession>
<dbReference type="PANTHER" id="PTHR11895:SF170">
    <property type="entry name" value="AMIDASE"/>
    <property type="match status" value="1"/>
</dbReference>